<dbReference type="GO" id="GO:0009423">
    <property type="term" value="P:chorismate biosynthetic process"/>
    <property type="evidence" value="ECO:0007669"/>
    <property type="project" value="UniProtKB-UniRule"/>
</dbReference>
<keyword evidence="7" id="KW-0460">Magnesium</keyword>
<comment type="catalytic activity">
    <reaction evidence="7">
        <text>shikimate + ATP = 3-phosphoshikimate + ADP + H(+)</text>
        <dbReference type="Rhea" id="RHEA:13121"/>
        <dbReference type="ChEBI" id="CHEBI:15378"/>
        <dbReference type="ChEBI" id="CHEBI:30616"/>
        <dbReference type="ChEBI" id="CHEBI:36208"/>
        <dbReference type="ChEBI" id="CHEBI:145989"/>
        <dbReference type="ChEBI" id="CHEBI:456216"/>
        <dbReference type="EC" id="2.7.1.71"/>
    </reaction>
</comment>
<evidence type="ECO:0000313" key="8">
    <source>
        <dbReference type="EMBL" id="QGG46596.1"/>
    </source>
</evidence>
<dbReference type="Gene3D" id="3.40.50.300">
    <property type="entry name" value="P-loop containing nucleotide triphosphate hydrolases"/>
    <property type="match status" value="1"/>
</dbReference>
<dbReference type="PANTHER" id="PTHR21087">
    <property type="entry name" value="SHIKIMATE KINASE"/>
    <property type="match status" value="1"/>
</dbReference>
<comment type="pathway">
    <text evidence="7">Metabolic intermediate biosynthesis; chorismate biosynthesis; chorismate from D-erythrose 4-phosphate and phosphoenolpyruvate: step 5/7.</text>
</comment>
<dbReference type="CDD" id="cd00464">
    <property type="entry name" value="SK"/>
    <property type="match status" value="1"/>
</dbReference>
<dbReference type="InterPro" id="IPR000623">
    <property type="entry name" value="Shikimate_kinase/TSH1"/>
</dbReference>
<dbReference type="SUPFAM" id="SSF52540">
    <property type="entry name" value="P-loop containing nucleoside triphosphate hydrolases"/>
    <property type="match status" value="1"/>
</dbReference>
<evidence type="ECO:0000256" key="1">
    <source>
        <dbReference type="ARBA" id="ARBA00022605"/>
    </source>
</evidence>
<comment type="cofactor">
    <cofactor evidence="7">
        <name>Mg(2+)</name>
        <dbReference type="ChEBI" id="CHEBI:18420"/>
    </cofactor>
    <text evidence="7">Binds 1 Mg(2+) ion per subunit.</text>
</comment>
<keyword evidence="2 7" id="KW-0808">Transferase</keyword>
<protein>
    <recommendedName>
        <fullName evidence="7">Shikimate kinase</fullName>
        <shortName evidence="7">SK</shortName>
        <ecNumber evidence="7">2.7.1.71</ecNumber>
    </recommendedName>
</protein>
<dbReference type="KEGG" id="hcv:FTV88_0417"/>
<dbReference type="EMBL" id="CP045875">
    <property type="protein sequence ID" value="QGG46596.1"/>
    <property type="molecule type" value="Genomic_DNA"/>
</dbReference>
<organism evidence="8 9">
    <name type="scientific">Heliorestis convoluta</name>
    <dbReference type="NCBI Taxonomy" id="356322"/>
    <lineage>
        <taxon>Bacteria</taxon>
        <taxon>Bacillati</taxon>
        <taxon>Bacillota</taxon>
        <taxon>Clostridia</taxon>
        <taxon>Eubacteriales</taxon>
        <taxon>Heliobacteriaceae</taxon>
        <taxon>Heliorestis</taxon>
    </lineage>
</organism>
<evidence type="ECO:0000256" key="7">
    <source>
        <dbReference type="HAMAP-Rule" id="MF_00109"/>
    </source>
</evidence>
<dbReference type="UniPathway" id="UPA00053">
    <property type="reaction ID" value="UER00088"/>
</dbReference>
<feature type="binding site" evidence="7">
    <location>
        <position position="16"/>
    </location>
    <ligand>
        <name>Mg(2+)</name>
        <dbReference type="ChEBI" id="CHEBI:18420"/>
    </ligand>
</feature>
<accession>A0A5Q2MZG9</accession>
<feature type="binding site" evidence="7">
    <location>
        <position position="58"/>
    </location>
    <ligand>
        <name>substrate</name>
    </ligand>
</feature>
<dbReference type="Proteomes" id="UP000366051">
    <property type="component" value="Chromosome"/>
</dbReference>
<keyword evidence="4 7" id="KW-0418">Kinase</keyword>
<dbReference type="OrthoDB" id="9800332at2"/>
<dbReference type="InterPro" id="IPR031322">
    <property type="entry name" value="Shikimate/glucono_kinase"/>
</dbReference>
<keyword evidence="1 7" id="KW-0028">Amino-acid biosynthesis</keyword>
<feature type="binding site" evidence="7">
    <location>
        <position position="118"/>
    </location>
    <ligand>
        <name>ATP</name>
        <dbReference type="ChEBI" id="CHEBI:30616"/>
    </ligand>
</feature>
<dbReference type="Pfam" id="PF01202">
    <property type="entry name" value="SKI"/>
    <property type="match status" value="1"/>
</dbReference>
<feature type="binding site" evidence="7">
    <location>
        <position position="34"/>
    </location>
    <ligand>
        <name>substrate</name>
    </ligand>
</feature>
<dbReference type="PANTHER" id="PTHR21087:SF16">
    <property type="entry name" value="SHIKIMATE KINASE 1, CHLOROPLASTIC"/>
    <property type="match status" value="1"/>
</dbReference>
<feature type="binding site" evidence="7">
    <location>
        <begin position="12"/>
        <end position="17"/>
    </location>
    <ligand>
        <name>ATP</name>
        <dbReference type="ChEBI" id="CHEBI:30616"/>
    </ligand>
</feature>
<keyword evidence="7" id="KW-0479">Metal-binding</keyword>
<comment type="subunit">
    <text evidence="7">Monomer.</text>
</comment>
<dbReference type="GO" id="GO:0008652">
    <property type="term" value="P:amino acid biosynthetic process"/>
    <property type="evidence" value="ECO:0007669"/>
    <property type="project" value="UniProtKB-KW"/>
</dbReference>
<dbReference type="GO" id="GO:0004765">
    <property type="term" value="F:shikimate kinase activity"/>
    <property type="evidence" value="ECO:0007669"/>
    <property type="project" value="UniProtKB-UniRule"/>
</dbReference>
<dbReference type="GO" id="GO:0009073">
    <property type="term" value="P:aromatic amino acid family biosynthetic process"/>
    <property type="evidence" value="ECO:0007669"/>
    <property type="project" value="UniProtKB-KW"/>
</dbReference>
<sequence>MKRNIVLIGFMGTGKSTVGKILAHKISFEYIDTDREVEKVTGLTISQIFDNHGEQRFRSEESIVAHKVSTLQQKIISTGGGIVLRPENVETLQSTGLLIELTATPEVIWERVSRRSHRPLIKKEMNAEVIAELMAGREPYYQCADYRIDTSEKTLLQVVEEIEKILQAREKEQGETWFRPLVGRKAIELSREA</sequence>
<feature type="binding site" evidence="7">
    <location>
        <position position="137"/>
    </location>
    <ligand>
        <name>substrate</name>
    </ligand>
</feature>
<dbReference type="GO" id="GO:0005524">
    <property type="term" value="F:ATP binding"/>
    <property type="evidence" value="ECO:0007669"/>
    <property type="project" value="UniProtKB-UniRule"/>
</dbReference>
<name>A0A5Q2MZG9_9FIRM</name>
<evidence type="ECO:0000256" key="5">
    <source>
        <dbReference type="ARBA" id="ARBA00022840"/>
    </source>
</evidence>
<feature type="binding site" evidence="7">
    <location>
        <position position="80"/>
    </location>
    <ligand>
        <name>substrate</name>
    </ligand>
</feature>
<dbReference type="PRINTS" id="PR01100">
    <property type="entry name" value="SHIKIMTKNASE"/>
</dbReference>
<keyword evidence="3 7" id="KW-0547">Nucleotide-binding</keyword>
<dbReference type="GO" id="GO:0005829">
    <property type="term" value="C:cytosol"/>
    <property type="evidence" value="ECO:0007669"/>
    <property type="project" value="TreeGrafter"/>
</dbReference>
<evidence type="ECO:0000256" key="2">
    <source>
        <dbReference type="ARBA" id="ARBA00022679"/>
    </source>
</evidence>
<evidence type="ECO:0000313" key="9">
    <source>
        <dbReference type="Proteomes" id="UP000366051"/>
    </source>
</evidence>
<dbReference type="HAMAP" id="MF_00109">
    <property type="entry name" value="Shikimate_kinase"/>
    <property type="match status" value="1"/>
</dbReference>
<keyword evidence="5 7" id="KW-0067">ATP-binding</keyword>
<reference evidence="9" key="1">
    <citation type="submission" date="2019-11" db="EMBL/GenBank/DDBJ databases">
        <title>Genome sequence of Heliorestis convoluta strain HH, an alkaliphilic and minimalistic phototrophic bacterium from a soda lake in Egypt.</title>
        <authorList>
            <person name="Dewey E.D."/>
            <person name="Stokes L.M."/>
            <person name="Burchell B.M."/>
            <person name="Shaffer K.N."/>
            <person name="Huntington A.M."/>
            <person name="Baker J.M."/>
            <person name="Nadendla S."/>
            <person name="Giglio M.G."/>
            <person name="Touchman J.W."/>
            <person name="Blankenship R.E."/>
            <person name="Madigan M.T."/>
            <person name="Sattley W.M."/>
        </authorList>
    </citation>
    <scope>NUCLEOTIDE SEQUENCE [LARGE SCALE GENOMIC DNA]</scope>
    <source>
        <strain evidence="9">HH</strain>
    </source>
</reference>
<evidence type="ECO:0000256" key="3">
    <source>
        <dbReference type="ARBA" id="ARBA00022741"/>
    </source>
</evidence>
<comment type="similarity">
    <text evidence="7">Belongs to the shikimate kinase family.</text>
</comment>
<dbReference type="InterPro" id="IPR027417">
    <property type="entry name" value="P-loop_NTPase"/>
</dbReference>
<evidence type="ECO:0000256" key="4">
    <source>
        <dbReference type="ARBA" id="ARBA00022777"/>
    </source>
</evidence>
<keyword evidence="9" id="KW-1185">Reference proteome</keyword>
<comment type="subcellular location">
    <subcellularLocation>
        <location evidence="7">Cytoplasm</location>
    </subcellularLocation>
</comment>
<evidence type="ECO:0000256" key="6">
    <source>
        <dbReference type="ARBA" id="ARBA00023141"/>
    </source>
</evidence>
<dbReference type="GO" id="GO:0000287">
    <property type="term" value="F:magnesium ion binding"/>
    <property type="evidence" value="ECO:0007669"/>
    <property type="project" value="UniProtKB-UniRule"/>
</dbReference>
<keyword evidence="7" id="KW-0963">Cytoplasm</keyword>
<dbReference type="EC" id="2.7.1.71" evidence="7"/>
<proteinExistence type="inferred from homology"/>
<comment type="caution">
    <text evidence="7">Lacks conserved residue(s) required for the propagation of feature annotation.</text>
</comment>
<dbReference type="AlphaFoldDB" id="A0A5Q2MZG9"/>
<keyword evidence="6 7" id="KW-0057">Aromatic amino acid biosynthesis</keyword>
<dbReference type="NCBIfam" id="NF010553">
    <property type="entry name" value="PRK13947.1"/>
    <property type="match status" value="1"/>
</dbReference>
<gene>
    <name evidence="7" type="primary">aroK</name>
    <name evidence="8" type="ORF">FTV88_0417</name>
</gene>
<dbReference type="RefSeq" id="WP_153724141.1">
    <property type="nucleotide sequence ID" value="NZ_CP045875.1"/>
</dbReference>
<comment type="function">
    <text evidence="7">Catalyzes the specific phosphorylation of the 3-hydroxyl group of shikimic acid using ATP as a cosubstrate.</text>
</comment>